<dbReference type="RefSeq" id="WP_128395211.1">
    <property type="nucleotide sequence ID" value="NZ_SHKO01000001.1"/>
</dbReference>
<accession>A0A4Q7VT86</accession>
<proteinExistence type="predicted"/>
<dbReference type="EMBL" id="SHKO01000001">
    <property type="protein sequence ID" value="RZT99488.1"/>
    <property type="molecule type" value="Genomic_DNA"/>
</dbReference>
<evidence type="ECO:0000313" key="1">
    <source>
        <dbReference type="EMBL" id="RZT99488.1"/>
    </source>
</evidence>
<comment type="caution">
    <text evidence="1">The sequence shown here is derived from an EMBL/GenBank/DDBJ whole genome shotgun (WGS) entry which is preliminary data.</text>
</comment>
<keyword evidence="2" id="KW-1185">Reference proteome</keyword>
<gene>
    <name evidence="1" type="ORF">EV681_1274</name>
</gene>
<dbReference type="Proteomes" id="UP000293398">
    <property type="component" value="Unassembled WGS sequence"/>
</dbReference>
<protein>
    <submittedName>
        <fullName evidence="1">Uncharacterized protein</fullName>
    </submittedName>
</protein>
<evidence type="ECO:0000313" key="2">
    <source>
        <dbReference type="Proteomes" id="UP000293398"/>
    </source>
</evidence>
<reference evidence="1 2" key="1">
    <citation type="submission" date="2019-02" db="EMBL/GenBank/DDBJ databases">
        <title>Genomic Encyclopedia of Type Strains, Phase IV (KMG-IV): sequencing the most valuable type-strain genomes for metagenomic binning, comparative biology and taxonomic classification.</title>
        <authorList>
            <person name="Goeker M."/>
        </authorList>
    </citation>
    <scope>NUCLEOTIDE SEQUENCE [LARGE SCALE GENOMIC DNA]</scope>
    <source>
        <strain evidence="1 2">DSM 23814</strain>
    </source>
</reference>
<dbReference type="AlphaFoldDB" id="A0A4Q7VT86"/>
<name>A0A4Q7VT86_9BURK</name>
<sequence length="61" mass="6876">MELHNHLARPEPHNALRTVDYWQSFAEHADVLILHTTQIVVDAGNPTHMPAQHSLAPEVMS</sequence>
<organism evidence="1 2">
    <name type="scientific">Advenella incenata</name>
    <dbReference type="NCBI Taxonomy" id="267800"/>
    <lineage>
        <taxon>Bacteria</taxon>
        <taxon>Pseudomonadati</taxon>
        <taxon>Pseudomonadota</taxon>
        <taxon>Betaproteobacteria</taxon>
        <taxon>Burkholderiales</taxon>
        <taxon>Alcaligenaceae</taxon>
    </lineage>
</organism>